<dbReference type="Proteomes" id="UP000267096">
    <property type="component" value="Unassembled WGS sequence"/>
</dbReference>
<sequence>MPCLKRCMNDVQKSDLELNIVKTVDYANYFLNLDKICNIISEARECIENCQIESNPFALRSMTIMCTPAILEQTKKYTQCMKEEGETVKSVCERQCGDINEVNEKIDTATKQLNSENKPNKEKFNEIMLNTNKACGMTKCYARCSRNNFASACHHLGQEEVGEFLFAFVDAVNDAMVQDIEEQKLLETMSKSSPPQCNYMYARGVLFDKVADDAMLRSIVAKIRHPNQAISKSSSIPERDDELKELQRQVLLKEMNVLEKHERLLEKESYKLDMDLALTANNNNF</sequence>
<keyword evidence="2" id="KW-1185">Reference proteome</keyword>
<evidence type="ECO:0000313" key="3">
    <source>
        <dbReference type="WBParaSite" id="ASIM_0001833801-mRNA-1"/>
    </source>
</evidence>
<reference evidence="3" key="1">
    <citation type="submission" date="2017-02" db="UniProtKB">
        <authorList>
            <consortium name="WormBaseParasite"/>
        </authorList>
    </citation>
    <scope>IDENTIFICATION</scope>
</reference>
<accession>A0A0M3KBJ1</accession>
<protein>
    <submittedName>
        <fullName evidence="3">CPG4 domain-containing protein</fullName>
    </submittedName>
</protein>
<evidence type="ECO:0000313" key="2">
    <source>
        <dbReference type="Proteomes" id="UP000267096"/>
    </source>
</evidence>
<organism evidence="3">
    <name type="scientific">Anisakis simplex</name>
    <name type="common">Herring worm</name>
    <dbReference type="NCBI Taxonomy" id="6269"/>
    <lineage>
        <taxon>Eukaryota</taxon>
        <taxon>Metazoa</taxon>
        <taxon>Ecdysozoa</taxon>
        <taxon>Nematoda</taxon>
        <taxon>Chromadorea</taxon>
        <taxon>Rhabditida</taxon>
        <taxon>Spirurina</taxon>
        <taxon>Ascaridomorpha</taxon>
        <taxon>Ascaridoidea</taxon>
        <taxon>Anisakidae</taxon>
        <taxon>Anisakis</taxon>
        <taxon>Anisakis simplex complex</taxon>
    </lineage>
</organism>
<gene>
    <name evidence="1" type="ORF">ASIM_LOCUS17738</name>
</gene>
<reference evidence="1 2" key="2">
    <citation type="submission" date="2018-11" db="EMBL/GenBank/DDBJ databases">
        <authorList>
            <consortium name="Pathogen Informatics"/>
        </authorList>
    </citation>
    <scope>NUCLEOTIDE SEQUENCE [LARGE SCALE GENOMIC DNA]</scope>
</reference>
<proteinExistence type="predicted"/>
<dbReference type="WBParaSite" id="ASIM_0001833801-mRNA-1">
    <property type="protein sequence ID" value="ASIM_0001833801-mRNA-1"/>
    <property type="gene ID" value="ASIM_0001833801"/>
</dbReference>
<evidence type="ECO:0000313" key="1">
    <source>
        <dbReference type="EMBL" id="VDK61308.1"/>
    </source>
</evidence>
<dbReference type="AlphaFoldDB" id="A0A0M3KBJ1"/>
<name>A0A0M3KBJ1_ANISI</name>
<dbReference type="EMBL" id="UYRR01034509">
    <property type="protein sequence ID" value="VDK61308.1"/>
    <property type="molecule type" value="Genomic_DNA"/>
</dbReference>
<dbReference type="OrthoDB" id="5824376at2759"/>